<feature type="domain" description="Myb-like" evidence="6">
    <location>
        <begin position="62"/>
        <end position="112"/>
    </location>
</feature>
<feature type="domain" description="Myb-like" evidence="6">
    <location>
        <begin position="9"/>
        <end position="61"/>
    </location>
</feature>
<dbReference type="PROSITE" id="PS51294">
    <property type="entry name" value="HTH_MYB"/>
    <property type="match status" value="2"/>
</dbReference>
<dbReference type="Gene3D" id="1.10.10.60">
    <property type="entry name" value="Homeodomain-like"/>
    <property type="match status" value="2"/>
</dbReference>
<evidence type="ECO:0000256" key="3">
    <source>
        <dbReference type="ARBA" id="ARBA00023125"/>
    </source>
</evidence>
<comment type="subcellular location">
    <subcellularLocation>
        <location evidence="1">Nucleus</location>
    </subcellularLocation>
</comment>
<dbReference type="GO" id="GO:0005634">
    <property type="term" value="C:nucleus"/>
    <property type="evidence" value="ECO:0007669"/>
    <property type="project" value="UniProtKB-SubCell"/>
</dbReference>
<keyword evidence="2" id="KW-0677">Repeat</keyword>
<dbReference type="PROSITE" id="PS50090">
    <property type="entry name" value="MYB_LIKE"/>
    <property type="match status" value="2"/>
</dbReference>
<organism evidence="8 9">
    <name type="scientific">Erythroxylum novogranatense</name>
    <dbReference type="NCBI Taxonomy" id="1862640"/>
    <lineage>
        <taxon>Eukaryota</taxon>
        <taxon>Viridiplantae</taxon>
        <taxon>Streptophyta</taxon>
        <taxon>Embryophyta</taxon>
        <taxon>Tracheophyta</taxon>
        <taxon>Spermatophyta</taxon>
        <taxon>Magnoliopsida</taxon>
        <taxon>eudicotyledons</taxon>
        <taxon>Gunneridae</taxon>
        <taxon>Pentapetalae</taxon>
        <taxon>rosids</taxon>
        <taxon>fabids</taxon>
        <taxon>Malpighiales</taxon>
        <taxon>Erythroxylaceae</taxon>
        <taxon>Erythroxylum</taxon>
    </lineage>
</organism>
<dbReference type="SMART" id="SM00717">
    <property type="entry name" value="SANT"/>
    <property type="match status" value="2"/>
</dbReference>
<dbReference type="SUPFAM" id="SSF46689">
    <property type="entry name" value="Homeodomain-like"/>
    <property type="match status" value="1"/>
</dbReference>
<keyword evidence="4" id="KW-0539">Nucleus</keyword>
<proteinExistence type="predicted"/>
<evidence type="ECO:0000256" key="1">
    <source>
        <dbReference type="ARBA" id="ARBA00004123"/>
    </source>
</evidence>
<evidence type="ECO:0000313" key="8">
    <source>
        <dbReference type="EMBL" id="KAJ8754988.1"/>
    </source>
</evidence>
<dbReference type="FunFam" id="1.10.10.60:FF:000001">
    <property type="entry name" value="MYB-related transcription factor"/>
    <property type="match status" value="1"/>
</dbReference>
<sequence>MGRKPCCVKEGLNRGAWTAREDRVLINYINLYGEGKWRDLPRRAGLKRCGKSCRLRWMNYLRPDIKRGNISEEEEELIVKLHKLLGNRWSIIAGRLPGRTDNEIKNYWNSNLSKRVGRHHHRIKNITSSANKNPKDSKPKALDNDKELRISKKPAEESSVHPSVIRTKAVRLTKFFHIPHESDCENINRTANDHGHQSPSSSFSYPHDDAQESPLFDFPVMEFNISDFMLDHYDIKELNEGDLMVGREETAGFMMNTNMPFYMDFPLIKDEANNFLRREDAMNPDHDQNWSNRCQQMDEFMPWLSTV</sequence>
<accession>A0AAV8SSE5</accession>
<protein>
    <submittedName>
        <fullName evidence="8">Uncharacterized protein</fullName>
    </submittedName>
</protein>
<keyword evidence="9" id="KW-1185">Reference proteome</keyword>
<dbReference type="InterPro" id="IPR001005">
    <property type="entry name" value="SANT/Myb"/>
</dbReference>
<evidence type="ECO:0000256" key="2">
    <source>
        <dbReference type="ARBA" id="ARBA00022737"/>
    </source>
</evidence>
<evidence type="ECO:0000313" key="9">
    <source>
        <dbReference type="Proteomes" id="UP001159364"/>
    </source>
</evidence>
<feature type="region of interest" description="Disordered" evidence="5">
    <location>
        <begin position="187"/>
        <end position="208"/>
    </location>
</feature>
<evidence type="ECO:0000259" key="6">
    <source>
        <dbReference type="PROSITE" id="PS50090"/>
    </source>
</evidence>
<gene>
    <name evidence="8" type="ORF">K2173_015500</name>
</gene>
<dbReference type="PANTHER" id="PTHR47999">
    <property type="entry name" value="TRANSCRIPTION FACTOR MYB8-RELATED-RELATED"/>
    <property type="match status" value="1"/>
</dbReference>
<dbReference type="EMBL" id="JAIWQS010000009">
    <property type="protein sequence ID" value="KAJ8754988.1"/>
    <property type="molecule type" value="Genomic_DNA"/>
</dbReference>
<dbReference type="InterPro" id="IPR015495">
    <property type="entry name" value="Myb_TF_plants"/>
</dbReference>
<dbReference type="Proteomes" id="UP001159364">
    <property type="component" value="Linkage Group LG09"/>
</dbReference>
<dbReference type="AlphaFoldDB" id="A0AAV8SSE5"/>
<keyword evidence="3" id="KW-0238">DNA-binding</keyword>
<dbReference type="PANTHER" id="PTHR47999:SF96">
    <property type="entry name" value="TRANSCRIPTION REPRESSOR MYB6-LIKE"/>
    <property type="match status" value="1"/>
</dbReference>
<evidence type="ECO:0000256" key="4">
    <source>
        <dbReference type="ARBA" id="ARBA00023242"/>
    </source>
</evidence>
<evidence type="ECO:0000256" key="5">
    <source>
        <dbReference type="SAM" id="MobiDB-lite"/>
    </source>
</evidence>
<evidence type="ECO:0000259" key="7">
    <source>
        <dbReference type="PROSITE" id="PS51294"/>
    </source>
</evidence>
<feature type="region of interest" description="Disordered" evidence="5">
    <location>
        <begin position="123"/>
        <end position="145"/>
    </location>
</feature>
<dbReference type="InterPro" id="IPR009057">
    <property type="entry name" value="Homeodomain-like_sf"/>
</dbReference>
<dbReference type="Pfam" id="PF00249">
    <property type="entry name" value="Myb_DNA-binding"/>
    <property type="match status" value="2"/>
</dbReference>
<feature type="domain" description="HTH myb-type" evidence="7">
    <location>
        <begin position="62"/>
        <end position="116"/>
    </location>
</feature>
<dbReference type="InterPro" id="IPR017930">
    <property type="entry name" value="Myb_dom"/>
</dbReference>
<feature type="compositionally biased region" description="Basic and acidic residues" evidence="5">
    <location>
        <begin position="133"/>
        <end position="145"/>
    </location>
</feature>
<dbReference type="GO" id="GO:0003677">
    <property type="term" value="F:DNA binding"/>
    <property type="evidence" value="ECO:0007669"/>
    <property type="project" value="UniProtKB-KW"/>
</dbReference>
<dbReference type="CDD" id="cd00167">
    <property type="entry name" value="SANT"/>
    <property type="match status" value="2"/>
</dbReference>
<comment type="caution">
    <text evidence="8">The sequence shown here is derived from an EMBL/GenBank/DDBJ whole genome shotgun (WGS) entry which is preliminary data.</text>
</comment>
<feature type="domain" description="HTH myb-type" evidence="7">
    <location>
        <begin position="9"/>
        <end position="61"/>
    </location>
</feature>
<reference evidence="8 9" key="1">
    <citation type="submission" date="2021-09" db="EMBL/GenBank/DDBJ databases">
        <title>Genomic insights and catalytic innovation underlie evolution of tropane alkaloids biosynthesis.</title>
        <authorList>
            <person name="Wang Y.-J."/>
            <person name="Tian T."/>
            <person name="Huang J.-P."/>
            <person name="Huang S.-X."/>
        </authorList>
    </citation>
    <scope>NUCLEOTIDE SEQUENCE [LARGE SCALE GENOMIC DNA]</scope>
    <source>
        <strain evidence="8">KIB-2018</strain>
        <tissue evidence="8">Leaf</tissue>
    </source>
</reference>
<name>A0AAV8SSE5_9ROSI</name>